<keyword evidence="1" id="KW-0732">Signal</keyword>
<reference evidence="2" key="1">
    <citation type="submission" date="2013-10" db="EMBL/GenBank/DDBJ databases">
        <title>Expression cloning of novel planarian secreted proteins by a yeast-based Signal Sequence Trap screen.</title>
        <authorList>
            <person name="Rossi A."/>
        </authorList>
    </citation>
    <scope>NUCLEOTIDE SEQUENCE</scope>
</reference>
<evidence type="ECO:0000256" key="1">
    <source>
        <dbReference type="SAM" id="SignalP"/>
    </source>
</evidence>
<dbReference type="EMBL" id="KF730668">
    <property type="protein sequence ID" value="AHD24725.1"/>
    <property type="molecule type" value="mRNA"/>
</dbReference>
<feature type="chain" id="PRO_5004784119" evidence="1">
    <location>
        <begin position="22"/>
        <end position="70"/>
    </location>
</feature>
<proteinExistence type="evidence at transcript level"/>
<dbReference type="AlphaFoldDB" id="V9XMQ5"/>
<evidence type="ECO:0000313" key="2">
    <source>
        <dbReference type="EMBL" id="AHD24725.1"/>
    </source>
</evidence>
<organism evidence="2">
    <name type="scientific">Schmidtea mediterranea</name>
    <name type="common">Freshwater planarian flatworm</name>
    <dbReference type="NCBI Taxonomy" id="79327"/>
    <lineage>
        <taxon>Eukaryota</taxon>
        <taxon>Metazoa</taxon>
        <taxon>Spiralia</taxon>
        <taxon>Lophotrochozoa</taxon>
        <taxon>Platyhelminthes</taxon>
        <taxon>Rhabditophora</taxon>
        <taxon>Seriata</taxon>
        <taxon>Tricladida</taxon>
        <taxon>Continenticola</taxon>
        <taxon>Geoplanoidea</taxon>
        <taxon>Dugesiidae</taxon>
        <taxon>Schmidtea</taxon>
    </lineage>
</organism>
<feature type="signal peptide" evidence="1">
    <location>
        <begin position="1"/>
        <end position="21"/>
    </location>
</feature>
<sequence>MHRVCASILLIFMTIFVFANGELSDNIIRNRFPYAWNREYRSRPFDNLSQLQMKRGAAWQDMLWGKRRSD</sequence>
<protein>
    <submittedName>
        <fullName evidence="2">X1.B2.2</fullName>
    </submittedName>
</protein>
<name>V9XMQ5_SCHMD</name>
<accession>V9XMQ5</accession>